<evidence type="ECO:0000256" key="4">
    <source>
        <dbReference type="ARBA" id="ARBA00022989"/>
    </source>
</evidence>
<evidence type="ECO:0000313" key="10">
    <source>
        <dbReference type="Proteomes" id="UP000697297"/>
    </source>
</evidence>
<evidence type="ECO:0000313" key="8">
    <source>
        <dbReference type="EMBL" id="KAG7725613.1"/>
    </source>
</evidence>
<dbReference type="InterPro" id="IPR011701">
    <property type="entry name" value="MFS"/>
</dbReference>
<feature type="transmembrane region" description="Helical" evidence="6">
    <location>
        <begin position="130"/>
        <end position="150"/>
    </location>
</feature>
<keyword evidence="4 6" id="KW-1133">Transmembrane helix</keyword>
<dbReference type="EMBL" id="JAHLUH010000012">
    <property type="protein sequence ID" value="KAG7725613.1"/>
    <property type="molecule type" value="Genomic_DNA"/>
</dbReference>
<keyword evidence="10" id="KW-1185">Reference proteome</keyword>
<organism evidence="8 11">
    <name type="scientific">Ogataea haglerorum</name>
    <dbReference type="NCBI Taxonomy" id="1937702"/>
    <lineage>
        <taxon>Eukaryota</taxon>
        <taxon>Fungi</taxon>
        <taxon>Dikarya</taxon>
        <taxon>Ascomycota</taxon>
        <taxon>Saccharomycotina</taxon>
        <taxon>Pichiomycetes</taxon>
        <taxon>Pichiales</taxon>
        <taxon>Pichiaceae</taxon>
        <taxon>Ogataea</taxon>
    </lineage>
</organism>
<dbReference type="PANTHER" id="PTHR23511">
    <property type="entry name" value="SYNAPTIC VESICLE GLYCOPROTEIN 2"/>
    <property type="match status" value="1"/>
</dbReference>
<evidence type="ECO:0000256" key="5">
    <source>
        <dbReference type="ARBA" id="ARBA00023136"/>
    </source>
</evidence>
<comment type="caution">
    <text evidence="8">The sequence shown here is derived from an EMBL/GenBank/DDBJ whole genome shotgun (WGS) entry which is preliminary data.</text>
</comment>
<evidence type="ECO:0000259" key="7">
    <source>
        <dbReference type="PROSITE" id="PS50850"/>
    </source>
</evidence>
<sequence length="497" mass="54761">MAKEKTAVTVEEIAAVRHGDPVLAQKLRLINNAIDEIGFTWYHFQLFCIAGYGYAVDSQLELIQSSVHSYVALQFGADYPTDTQTTYVGYVLGALFWGFGGDLIGRKLAFNTSLILASLLGFATGGMNSFATYCIFNALANFCAGGNLVMDVTVFMEYVPFKWQFLNTMMAMWWGIGQTVNNLICWGFLPNYSSGWRYVWYTNSGIILFCGLLRLFVLRLDETPKFLVSTGRDDEAVQALQRIARKYQRPCSLTLDQLQACGELCSDYYSPQQGWQPAKMLAAVKEHVRILYQNKIVAYSTTSLMLSYLLVGFSSSIFYNFLYIYIQSHGGNTAAPSHIVYRNSTLSYMTAIFGPIFSALLVRAFGRRYTMLFGGMATMAIMFGYTTVRTPSGDAGFSSATNFFMNVYYGCLYAYATEIFPAQARGTGMGLASVLGAIGGSLSPVAYYFGESSGTSVPIWLAGALFGVLGILAALYPFEPSGKGLNLVRSGNRSEVI</sequence>
<evidence type="ECO:0000256" key="1">
    <source>
        <dbReference type="ARBA" id="ARBA00004141"/>
    </source>
</evidence>
<dbReference type="GO" id="GO:0022857">
    <property type="term" value="F:transmembrane transporter activity"/>
    <property type="evidence" value="ECO:0007669"/>
    <property type="project" value="InterPro"/>
</dbReference>
<dbReference type="InterPro" id="IPR036259">
    <property type="entry name" value="MFS_trans_sf"/>
</dbReference>
<dbReference type="InterPro" id="IPR020846">
    <property type="entry name" value="MFS_dom"/>
</dbReference>
<evidence type="ECO:0000313" key="11">
    <source>
        <dbReference type="Proteomes" id="UP000738402"/>
    </source>
</evidence>
<dbReference type="Proteomes" id="UP000738402">
    <property type="component" value="Unassembled WGS sequence"/>
</dbReference>
<name>A0AAN6D406_9ASCO</name>
<comment type="subcellular location">
    <subcellularLocation>
        <location evidence="1">Membrane</location>
        <topology evidence="1">Multi-pass membrane protein</topology>
    </subcellularLocation>
</comment>
<evidence type="ECO:0000256" key="2">
    <source>
        <dbReference type="ARBA" id="ARBA00022448"/>
    </source>
</evidence>
<dbReference type="Pfam" id="PF07690">
    <property type="entry name" value="MFS_1"/>
    <property type="match status" value="1"/>
</dbReference>
<feature type="transmembrane region" description="Helical" evidence="6">
    <location>
        <begin position="428"/>
        <end position="447"/>
    </location>
</feature>
<feature type="transmembrane region" description="Helical" evidence="6">
    <location>
        <begin position="108"/>
        <end position="124"/>
    </location>
</feature>
<dbReference type="Gene3D" id="1.20.1250.20">
    <property type="entry name" value="MFS general substrate transporter like domains"/>
    <property type="match status" value="1"/>
</dbReference>
<dbReference type="GO" id="GO:0016020">
    <property type="term" value="C:membrane"/>
    <property type="evidence" value="ECO:0007669"/>
    <property type="project" value="UniProtKB-SubCell"/>
</dbReference>
<feature type="transmembrane region" description="Helical" evidence="6">
    <location>
        <begin position="305"/>
        <end position="326"/>
    </location>
</feature>
<feature type="transmembrane region" description="Helical" evidence="6">
    <location>
        <begin position="171"/>
        <end position="192"/>
    </location>
</feature>
<feature type="transmembrane region" description="Helical" evidence="6">
    <location>
        <begin position="369"/>
        <end position="388"/>
    </location>
</feature>
<evidence type="ECO:0000313" key="9">
    <source>
        <dbReference type="EMBL" id="KAG7762989.1"/>
    </source>
</evidence>
<reference evidence="8 10" key="1">
    <citation type="journal article" date="2021" name="G3 (Bethesda)">
        <title>Genomic diversity, chromosomal rearrangements, and interspecies hybridization in the ogataea polymorpha species complex.</title>
        <authorList>
            <person name="Hanson S.J."/>
            <person name="Cinneide E.O."/>
            <person name="Salzberg L.I."/>
            <person name="Wolfe K.H."/>
            <person name="McGowan J."/>
            <person name="Fitzpatrick D.A."/>
            <person name="Matlin K."/>
        </authorList>
    </citation>
    <scope>NUCLEOTIDE SEQUENCE</scope>
    <source>
        <strain evidence="9">81-436-3</strain>
        <strain evidence="8">83-405-1</strain>
    </source>
</reference>
<gene>
    <name evidence="8" type="ORF">KL933_004179</name>
    <name evidence="9" type="ORF">KL946_004341</name>
</gene>
<feature type="transmembrane region" description="Helical" evidence="6">
    <location>
        <begin position="459"/>
        <end position="478"/>
    </location>
</feature>
<protein>
    <recommendedName>
        <fullName evidence="7">Major facilitator superfamily (MFS) profile domain-containing protein</fullName>
    </recommendedName>
</protein>
<keyword evidence="5 6" id="KW-0472">Membrane</keyword>
<feature type="transmembrane region" description="Helical" evidence="6">
    <location>
        <begin position="198"/>
        <end position="217"/>
    </location>
</feature>
<dbReference type="EMBL" id="JAHLUN010000012">
    <property type="protein sequence ID" value="KAG7762989.1"/>
    <property type="molecule type" value="Genomic_DNA"/>
</dbReference>
<dbReference type="SUPFAM" id="SSF103473">
    <property type="entry name" value="MFS general substrate transporter"/>
    <property type="match status" value="1"/>
</dbReference>
<dbReference type="AlphaFoldDB" id="A0AAN6D406"/>
<accession>A0AAN6D406</accession>
<dbReference type="PROSITE" id="PS50850">
    <property type="entry name" value="MFS"/>
    <property type="match status" value="1"/>
</dbReference>
<keyword evidence="3 6" id="KW-0812">Transmembrane</keyword>
<feature type="domain" description="Major facilitator superfamily (MFS) profile" evidence="7">
    <location>
        <begin position="39"/>
        <end position="482"/>
    </location>
</feature>
<evidence type="ECO:0000256" key="3">
    <source>
        <dbReference type="ARBA" id="ARBA00022692"/>
    </source>
</evidence>
<feature type="transmembrane region" description="Helical" evidence="6">
    <location>
        <begin position="346"/>
        <end position="362"/>
    </location>
</feature>
<evidence type="ECO:0000256" key="6">
    <source>
        <dbReference type="SAM" id="Phobius"/>
    </source>
</evidence>
<keyword evidence="2" id="KW-0813">Transport</keyword>
<dbReference type="Proteomes" id="UP000697297">
    <property type="component" value="Unassembled WGS sequence"/>
</dbReference>
<dbReference type="PANTHER" id="PTHR23511:SF4">
    <property type="entry name" value="MAJOR FACILITATOR SUPERFAMILY (MFS) PROFILE DOMAIN-CONTAINING PROTEIN"/>
    <property type="match status" value="1"/>
</dbReference>
<proteinExistence type="predicted"/>
<feature type="transmembrane region" description="Helical" evidence="6">
    <location>
        <begin position="400"/>
        <end position="416"/>
    </location>
</feature>